<dbReference type="EMBL" id="AQQV01000003">
    <property type="protein sequence ID" value="ORE86051.1"/>
    <property type="molecule type" value="Genomic_DNA"/>
</dbReference>
<dbReference type="Gene3D" id="3.40.50.10330">
    <property type="entry name" value="Probable inorganic polyphosphate/atp-NAD kinase, domain 1"/>
    <property type="match status" value="1"/>
</dbReference>
<feature type="binding site" evidence="6">
    <location>
        <begin position="184"/>
        <end position="189"/>
    </location>
    <ligand>
        <name>NAD(+)</name>
        <dbReference type="ChEBI" id="CHEBI:57540"/>
    </ligand>
</feature>
<organism evidence="7 8">
    <name type="scientific">Oceanococcus atlanticus</name>
    <dbReference type="NCBI Taxonomy" id="1317117"/>
    <lineage>
        <taxon>Bacteria</taxon>
        <taxon>Pseudomonadati</taxon>
        <taxon>Pseudomonadota</taxon>
        <taxon>Gammaproteobacteria</taxon>
        <taxon>Chromatiales</taxon>
        <taxon>Oceanococcaceae</taxon>
        <taxon>Oceanococcus</taxon>
    </lineage>
</organism>
<dbReference type="SUPFAM" id="SSF111331">
    <property type="entry name" value="NAD kinase/diacylglycerol kinase-like"/>
    <property type="match status" value="1"/>
</dbReference>
<dbReference type="AlphaFoldDB" id="A0A1Y1SBQ7"/>
<comment type="catalytic activity">
    <reaction evidence="5 6">
        <text>NAD(+) + ATP = ADP + NADP(+) + H(+)</text>
        <dbReference type="Rhea" id="RHEA:18629"/>
        <dbReference type="ChEBI" id="CHEBI:15378"/>
        <dbReference type="ChEBI" id="CHEBI:30616"/>
        <dbReference type="ChEBI" id="CHEBI:57540"/>
        <dbReference type="ChEBI" id="CHEBI:58349"/>
        <dbReference type="ChEBI" id="CHEBI:456216"/>
        <dbReference type="EC" id="2.7.1.23"/>
    </reaction>
</comment>
<sequence>MSEFKTIGVVVKTDSQQAPSVGCRLLDDLRSRGLPTRLDRDSAALLQGQTSSLSIADLGQHCDLVIVMGGDGTLLHAGRALAASGVPLLGVNLGRLGFMVDIAPQDISDSLSRILDGAYRVEERLILEARDAAGEHPAQIAINDVVVRHQRYVRMLDFSTYADGTFISQHRADGIIVSTPTGSTAYALSSGGPMMHPSLDAMALVPISPHTLSDRPLMLPASTELTVDIANDPDNPALFTCDGQKDSHLPPGGKLVIRRSALSMRLVHPTDYDYFGILRSKLHWGRNRNDA</sequence>
<comment type="subcellular location">
    <subcellularLocation>
        <location evidence="6">Cytoplasm</location>
    </subcellularLocation>
</comment>
<dbReference type="NCBIfam" id="NF002306">
    <property type="entry name" value="PRK01231.1"/>
    <property type="match status" value="1"/>
</dbReference>
<proteinExistence type="inferred from homology"/>
<accession>A0A1Y1SBQ7</accession>
<dbReference type="STRING" id="1317117.ATO7_12178"/>
<feature type="binding site" evidence="6">
    <location>
        <position position="171"/>
    </location>
    <ligand>
        <name>NAD(+)</name>
        <dbReference type="ChEBI" id="CHEBI:57540"/>
    </ligand>
</feature>
<name>A0A1Y1SBQ7_9GAMM</name>
<dbReference type="InterPro" id="IPR017437">
    <property type="entry name" value="ATP-NAD_kinase_PpnK-typ_C"/>
</dbReference>
<feature type="binding site" evidence="6">
    <location>
        <position position="154"/>
    </location>
    <ligand>
        <name>NAD(+)</name>
        <dbReference type="ChEBI" id="CHEBI:57540"/>
    </ligand>
</feature>
<keyword evidence="1 6" id="KW-0808">Transferase</keyword>
<evidence type="ECO:0000256" key="4">
    <source>
        <dbReference type="ARBA" id="ARBA00023027"/>
    </source>
</evidence>
<dbReference type="GO" id="GO:0006741">
    <property type="term" value="P:NADP+ biosynthetic process"/>
    <property type="evidence" value="ECO:0007669"/>
    <property type="project" value="UniProtKB-UniRule"/>
</dbReference>
<keyword evidence="3 6" id="KW-0521">NADP</keyword>
<evidence type="ECO:0000256" key="3">
    <source>
        <dbReference type="ARBA" id="ARBA00022857"/>
    </source>
</evidence>
<dbReference type="OrthoDB" id="9774737at2"/>
<feature type="binding site" evidence="6">
    <location>
        <begin position="71"/>
        <end position="72"/>
    </location>
    <ligand>
        <name>NAD(+)</name>
        <dbReference type="ChEBI" id="CHEBI:57540"/>
    </ligand>
</feature>
<evidence type="ECO:0000313" key="7">
    <source>
        <dbReference type="EMBL" id="ORE86051.1"/>
    </source>
</evidence>
<comment type="caution">
    <text evidence="7">The sequence shown here is derived from an EMBL/GenBank/DDBJ whole genome shotgun (WGS) entry which is preliminary data.</text>
</comment>
<dbReference type="Pfam" id="PF01513">
    <property type="entry name" value="NAD_kinase"/>
    <property type="match status" value="1"/>
</dbReference>
<keyword evidence="6" id="KW-0067">ATP-binding</keyword>
<keyword evidence="8" id="KW-1185">Reference proteome</keyword>
<dbReference type="HAMAP" id="MF_00361">
    <property type="entry name" value="NAD_kinase"/>
    <property type="match status" value="1"/>
</dbReference>
<keyword evidence="2 6" id="KW-0418">Kinase</keyword>
<dbReference type="InterPro" id="IPR002504">
    <property type="entry name" value="NADK"/>
</dbReference>
<feature type="binding site" evidence="6">
    <location>
        <position position="244"/>
    </location>
    <ligand>
        <name>NAD(+)</name>
        <dbReference type="ChEBI" id="CHEBI:57540"/>
    </ligand>
</feature>
<comment type="function">
    <text evidence="6">Involved in the regulation of the intracellular balance of NAD and NADP, and is a key enzyme in the biosynthesis of NADP. Catalyzes specifically the phosphorylation on 2'-hydroxyl of the adenosine moiety of NAD to yield NADP.</text>
</comment>
<evidence type="ECO:0000313" key="8">
    <source>
        <dbReference type="Proteomes" id="UP000192342"/>
    </source>
</evidence>
<feature type="active site" description="Proton acceptor" evidence="6">
    <location>
        <position position="71"/>
    </location>
</feature>
<keyword evidence="4 6" id="KW-0520">NAD</keyword>
<feature type="binding site" evidence="6">
    <location>
        <position position="173"/>
    </location>
    <ligand>
        <name>NAD(+)</name>
        <dbReference type="ChEBI" id="CHEBI:57540"/>
    </ligand>
</feature>
<dbReference type="PANTHER" id="PTHR20275:SF0">
    <property type="entry name" value="NAD KINASE"/>
    <property type="match status" value="1"/>
</dbReference>
<dbReference type="GO" id="GO:0019674">
    <property type="term" value="P:NAD+ metabolic process"/>
    <property type="evidence" value="ECO:0007669"/>
    <property type="project" value="InterPro"/>
</dbReference>
<comment type="cofactor">
    <cofactor evidence="6">
        <name>a divalent metal cation</name>
        <dbReference type="ChEBI" id="CHEBI:60240"/>
    </cofactor>
</comment>
<dbReference type="EC" id="2.7.1.23" evidence="6"/>
<protein>
    <recommendedName>
        <fullName evidence="6">NAD kinase</fullName>
        <ecNumber evidence="6">2.7.1.23</ecNumber>
    </recommendedName>
    <alternativeName>
        <fullName evidence="6">ATP-dependent NAD kinase</fullName>
    </alternativeName>
</protein>
<keyword evidence="6" id="KW-0547">Nucleotide-binding</keyword>
<gene>
    <name evidence="6" type="primary">nadK</name>
    <name evidence="7" type="ORF">ATO7_12178</name>
</gene>
<dbReference type="GO" id="GO:0003951">
    <property type="term" value="F:NAD+ kinase activity"/>
    <property type="evidence" value="ECO:0007669"/>
    <property type="project" value="UniProtKB-UniRule"/>
</dbReference>
<dbReference type="Proteomes" id="UP000192342">
    <property type="component" value="Unassembled WGS sequence"/>
</dbReference>
<evidence type="ECO:0000256" key="1">
    <source>
        <dbReference type="ARBA" id="ARBA00022679"/>
    </source>
</evidence>
<dbReference type="GO" id="GO:0005737">
    <property type="term" value="C:cytoplasm"/>
    <property type="evidence" value="ECO:0007669"/>
    <property type="project" value="UniProtKB-SubCell"/>
</dbReference>
<dbReference type="GO" id="GO:0051287">
    <property type="term" value="F:NAD binding"/>
    <property type="evidence" value="ECO:0007669"/>
    <property type="project" value="UniProtKB-ARBA"/>
</dbReference>
<dbReference type="Gene3D" id="2.60.200.30">
    <property type="entry name" value="Probable inorganic polyphosphate/atp-NAD kinase, domain 2"/>
    <property type="match status" value="1"/>
</dbReference>
<dbReference type="GO" id="GO:0005524">
    <property type="term" value="F:ATP binding"/>
    <property type="evidence" value="ECO:0007669"/>
    <property type="project" value="UniProtKB-KW"/>
</dbReference>
<feature type="binding site" evidence="6">
    <location>
        <position position="76"/>
    </location>
    <ligand>
        <name>NAD(+)</name>
        <dbReference type="ChEBI" id="CHEBI:57540"/>
    </ligand>
</feature>
<comment type="similarity">
    <text evidence="6">Belongs to the NAD kinase family.</text>
</comment>
<dbReference type="PANTHER" id="PTHR20275">
    <property type="entry name" value="NAD KINASE"/>
    <property type="match status" value="1"/>
</dbReference>
<dbReference type="InterPro" id="IPR016064">
    <property type="entry name" value="NAD/diacylglycerol_kinase_sf"/>
</dbReference>
<reference evidence="7 8" key="1">
    <citation type="submission" date="2013-04" db="EMBL/GenBank/DDBJ databases">
        <title>Oceanococcus atlanticus 22II-S10r2 Genome Sequencing.</title>
        <authorList>
            <person name="Lai Q."/>
            <person name="Li G."/>
            <person name="Shao Z."/>
        </authorList>
    </citation>
    <scope>NUCLEOTIDE SEQUENCE [LARGE SCALE GENOMIC DNA]</scope>
    <source>
        <strain evidence="7 8">22II-S10r2</strain>
    </source>
</reference>
<dbReference type="InterPro" id="IPR017438">
    <property type="entry name" value="ATP-NAD_kinase_N"/>
</dbReference>
<evidence type="ECO:0000256" key="5">
    <source>
        <dbReference type="ARBA" id="ARBA00047925"/>
    </source>
</evidence>
<keyword evidence="6" id="KW-0963">Cytoplasm</keyword>
<dbReference type="RefSeq" id="WP_083562104.1">
    <property type="nucleotide sequence ID" value="NZ_AQQV01000003.1"/>
</dbReference>
<comment type="caution">
    <text evidence="6">Lacks conserved residue(s) required for the propagation of feature annotation.</text>
</comment>
<dbReference type="Pfam" id="PF20143">
    <property type="entry name" value="NAD_kinase_C"/>
    <property type="match status" value="1"/>
</dbReference>
<evidence type="ECO:0000256" key="2">
    <source>
        <dbReference type="ARBA" id="ARBA00022777"/>
    </source>
</evidence>
<evidence type="ECO:0000256" key="6">
    <source>
        <dbReference type="HAMAP-Rule" id="MF_00361"/>
    </source>
</evidence>
<dbReference type="GO" id="GO:0046872">
    <property type="term" value="F:metal ion binding"/>
    <property type="evidence" value="ECO:0007669"/>
    <property type="project" value="UniProtKB-UniRule"/>
</dbReference>
<feature type="binding site" evidence="6">
    <location>
        <begin position="143"/>
        <end position="144"/>
    </location>
    <ligand>
        <name>NAD(+)</name>
        <dbReference type="ChEBI" id="CHEBI:57540"/>
    </ligand>
</feature>